<accession>A0A1I0S4H3</accession>
<feature type="region of interest" description="Disordered" evidence="1">
    <location>
        <begin position="1"/>
        <end position="29"/>
    </location>
</feature>
<organism evidence="2 3">
    <name type="scientific">Chryseobacterium wanjuense</name>
    <dbReference type="NCBI Taxonomy" id="356305"/>
    <lineage>
        <taxon>Bacteria</taxon>
        <taxon>Pseudomonadati</taxon>
        <taxon>Bacteroidota</taxon>
        <taxon>Flavobacteriia</taxon>
        <taxon>Flavobacteriales</taxon>
        <taxon>Weeksellaceae</taxon>
        <taxon>Chryseobacterium group</taxon>
        <taxon>Chryseobacterium</taxon>
    </lineage>
</organism>
<proteinExistence type="predicted"/>
<reference evidence="3" key="1">
    <citation type="submission" date="2016-10" db="EMBL/GenBank/DDBJ databases">
        <authorList>
            <person name="Varghese N."/>
            <person name="Submissions S."/>
        </authorList>
    </citation>
    <scope>NUCLEOTIDE SEQUENCE [LARGE SCALE GENOMIC DNA]</scope>
    <source>
        <strain evidence="3">DSM 17724</strain>
    </source>
</reference>
<evidence type="ECO:0000313" key="3">
    <source>
        <dbReference type="Proteomes" id="UP000199469"/>
    </source>
</evidence>
<dbReference type="Proteomes" id="UP000199469">
    <property type="component" value="Unassembled WGS sequence"/>
</dbReference>
<name>A0A1I0S4H3_9FLAO</name>
<dbReference type="EMBL" id="FOIU01000006">
    <property type="protein sequence ID" value="SEW49592.1"/>
    <property type="molecule type" value="Genomic_DNA"/>
</dbReference>
<dbReference type="AlphaFoldDB" id="A0A1I0S4H3"/>
<protein>
    <submittedName>
        <fullName evidence="2">Uncharacterized protein</fullName>
    </submittedName>
</protein>
<gene>
    <name evidence="2" type="ORF">SAMN05421841_4257</name>
</gene>
<dbReference type="STRING" id="356305.SAMN05421841_4257"/>
<dbReference type="RefSeq" id="WP_089796277.1">
    <property type="nucleotide sequence ID" value="NZ_FOIU01000006.1"/>
</dbReference>
<evidence type="ECO:0000313" key="2">
    <source>
        <dbReference type="EMBL" id="SEW49592.1"/>
    </source>
</evidence>
<dbReference type="OrthoDB" id="1425068at2"/>
<keyword evidence="3" id="KW-1185">Reference proteome</keyword>
<sequence length="246" mass="29332">MNEFPLEEDFHKENGIESNLPSQKLPGEYSEDFEERSEKIELYNHDITLEENFQENNNPKYILVKVTEDGSMAVENNTPSLTPFDRIVVNMNVYDYSAFENYMIDYDTIFGTRLLTFMKYDSNFFVCDERVFFEALLIKYKKSDFTSFYWSKEKIFKEVGIKKDRAEKIISRFKELGIISVEKKTRTFEGKPQQVNYFFLHPEKVIELLPKMFGEENEEDFIFPGHRDIQKYLKPGLEKKTGRKRK</sequence>
<evidence type="ECO:0000256" key="1">
    <source>
        <dbReference type="SAM" id="MobiDB-lite"/>
    </source>
</evidence>